<gene>
    <name evidence="2" type="ORF">GLS40_09610</name>
</gene>
<evidence type="ECO:0000259" key="1">
    <source>
        <dbReference type="Pfam" id="PF01557"/>
    </source>
</evidence>
<dbReference type="RefSeq" id="WP_160382541.1">
    <property type="nucleotide sequence ID" value="NZ_WNXQ01000004.1"/>
</dbReference>
<feature type="domain" description="Fumarylacetoacetase-like C-terminal" evidence="1">
    <location>
        <begin position="113"/>
        <end position="306"/>
    </location>
</feature>
<keyword evidence="2" id="KW-0378">Hydrolase</keyword>
<accession>A0A844WED8</accession>
<dbReference type="SUPFAM" id="SSF56529">
    <property type="entry name" value="FAH"/>
    <property type="match status" value="1"/>
</dbReference>
<proteinExistence type="predicted"/>
<dbReference type="PANTHER" id="PTHR43211:SF1">
    <property type="entry name" value="BLL6422 PROTEIN"/>
    <property type="match status" value="1"/>
</dbReference>
<name>A0A844WED8_9RHOB</name>
<comment type="caution">
    <text evidence="2">The sequence shown here is derived from an EMBL/GenBank/DDBJ whole genome shotgun (WGS) entry which is preliminary data.</text>
</comment>
<organism evidence="2 3">
    <name type="scientific">Pseudooceanicola pacificus</name>
    <dbReference type="NCBI Taxonomy" id="2676438"/>
    <lineage>
        <taxon>Bacteria</taxon>
        <taxon>Pseudomonadati</taxon>
        <taxon>Pseudomonadota</taxon>
        <taxon>Alphaproteobacteria</taxon>
        <taxon>Rhodobacterales</taxon>
        <taxon>Paracoccaceae</taxon>
        <taxon>Pseudooceanicola</taxon>
    </lineage>
</organism>
<dbReference type="AlphaFoldDB" id="A0A844WED8"/>
<dbReference type="EMBL" id="WNXQ01000004">
    <property type="protein sequence ID" value="MWB78280.1"/>
    <property type="molecule type" value="Genomic_DNA"/>
</dbReference>
<dbReference type="Pfam" id="PF01557">
    <property type="entry name" value="FAA_hydrolase"/>
    <property type="match status" value="1"/>
</dbReference>
<dbReference type="InterPro" id="IPR036663">
    <property type="entry name" value="Fumarylacetoacetase_C_sf"/>
</dbReference>
<keyword evidence="3" id="KW-1185">Reference proteome</keyword>
<dbReference type="Proteomes" id="UP000443843">
    <property type="component" value="Unassembled WGS sequence"/>
</dbReference>
<dbReference type="Gene3D" id="3.90.850.10">
    <property type="entry name" value="Fumarylacetoacetase-like, C-terminal domain"/>
    <property type="match status" value="1"/>
</dbReference>
<protein>
    <submittedName>
        <fullName evidence="2">Fumarylacetoacetate hydrolase family protein</fullName>
    </submittedName>
</protein>
<evidence type="ECO:0000313" key="2">
    <source>
        <dbReference type="EMBL" id="MWB78280.1"/>
    </source>
</evidence>
<evidence type="ECO:0000313" key="3">
    <source>
        <dbReference type="Proteomes" id="UP000443843"/>
    </source>
</evidence>
<dbReference type="GO" id="GO:0016787">
    <property type="term" value="F:hydrolase activity"/>
    <property type="evidence" value="ECO:0007669"/>
    <property type="project" value="UniProtKB-KW"/>
</dbReference>
<reference evidence="2 3" key="1">
    <citation type="submission" date="2019-11" db="EMBL/GenBank/DDBJ databases">
        <title>Pseudooceanicola pacifica sp. nov., isolated from deep-sea sediment of the Pacific Ocean.</title>
        <authorList>
            <person name="Lyu L."/>
        </authorList>
    </citation>
    <scope>NUCLEOTIDE SEQUENCE [LARGE SCALE GENOMIC DNA]</scope>
    <source>
        <strain evidence="2 3">216_PA32_1</strain>
    </source>
</reference>
<sequence length="310" mass="33717">MKLVTFKRAPEAGEEIGAMQGDGTVAVLTPASDPAFASMLALIEGGEAAIAAANHAISSAERLPYGKIVICAPLPRPTQMRDTIGFEKHIRQARANTHIFGRIPARLDPRDVEVAPVWFEQPIFYKCNRLSISGPEAEVRWPAGETHLDFELEMAVIIGKQGRDISASDAPGHIFGFTIFNDFSARDKQFRETVGGLGPAKGKDFDTGNALGPCIVTIDEIGNYNDLRMQARLNGETLADGRSSEMHHSFERIIEHISTDETLYPGEVIGSGTLGDGCGLEHGRFLEPGDQVELEIENIGILRNTIGPRR</sequence>
<dbReference type="InterPro" id="IPR011234">
    <property type="entry name" value="Fumarylacetoacetase-like_C"/>
</dbReference>
<dbReference type="PANTHER" id="PTHR43211">
    <property type="entry name" value="FUMARYLACETOACETATE HYDROLASE"/>
    <property type="match status" value="1"/>
</dbReference>